<organism evidence="1 2">
    <name type="scientific">Muiribacterium halophilum</name>
    <dbReference type="NCBI Taxonomy" id="2053465"/>
    <lineage>
        <taxon>Bacteria</taxon>
        <taxon>Candidatus Muiribacteriota</taxon>
        <taxon>Candidatus Muiribacteriia</taxon>
        <taxon>Candidatus Muiribacteriales</taxon>
        <taxon>Candidatus Muiribacteriaceae</taxon>
        <taxon>Candidatus Muiribacterium</taxon>
    </lineage>
</organism>
<evidence type="ECO:0000313" key="2">
    <source>
        <dbReference type="Proteomes" id="UP000234857"/>
    </source>
</evidence>
<dbReference type="Proteomes" id="UP000234857">
    <property type="component" value="Unassembled WGS sequence"/>
</dbReference>
<reference evidence="1 2" key="1">
    <citation type="submission" date="2017-11" db="EMBL/GenBank/DDBJ databases">
        <title>Genome-resolved metagenomics identifies genetic mobility, metabolic interactions, and unexpected diversity in perchlorate-reducing communities.</title>
        <authorList>
            <person name="Barnum T.P."/>
            <person name="Figueroa I.A."/>
            <person name="Carlstrom C.I."/>
            <person name="Lucas L.N."/>
            <person name="Engelbrektson A.L."/>
            <person name="Coates J.D."/>
        </authorList>
    </citation>
    <scope>NUCLEOTIDE SEQUENCE [LARGE SCALE GENOMIC DNA]</scope>
    <source>
        <strain evidence="1">BM706</strain>
    </source>
</reference>
<name>A0A2N5ZG43_MUIH1</name>
<accession>A0A2N5ZG43</accession>
<evidence type="ECO:0000313" key="1">
    <source>
        <dbReference type="EMBL" id="PLX17678.1"/>
    </source>
</evidence>
<dbReference type="AlphaFoldDB" id="A0A2N5ZG43"/>
<comment type="caution">
    <text evidence="1">The sequence shown here is derived from an EMBL/GenBank/DDBJ whole genome shotgun (WGS) entry which is preliminary data.</text>
</comment>
<protein>
    <submittedName>
        <fullName evidence="1">Uncharacterized protein</fullName>
    </submittedName>
</protein>
<gene>
    <name evidence="1" type="ORF">C0601_06515</name>
</gene>
<proteinExistence type="predicted"/>
<sequence>MITSKIREELAIILNNRFLNKNISEDLLIKSIISFISEKFSNKDISIILDDFQEEIINIAKKDFLTIKNISGRKNSFLFKLDEKGIDRFTKQFIILFEAIIGDSNIIEI</sequence>
<dbReference type="EMBL" id="PKTG01000083">
    <property type="protein sequence ID" value="PLX17678.1"/>
    <property type="molecule type" value="Genomic_DNA"/>
</dbReference>